<comment type="subcellular location">
    <subcellularLocation>
        <location evidence="4">Cytoplasm</location>
    </subcellularLocation>
</comment>
<dbReference type="InterPro" id="IPR056743">
    <property type="entry name" value="TRM5-TYW2-like_MTfase"/>
</dbReference>
<dbReference type="InterPro" id="IPR029063">
    <property type="entry name" value="SAM-dependent_MTases_sf"/>
</dbReference>
<evidence type="ECO:0000256" key="4">
    <source>
        <dbReference type="HAMAP-Rule" id="MF_01922"/>
    </source>
</evidence>
<reference evidence="8" key="1">
    <citation type="submission" date="2019-05" db="EMBL/GenBank/DDBJ databases">
        <title>Genome sequence and methylation pattern of the halophilic Archaeon Natrinema versiforme BOL5-4.</title>
        <authorList>
            <person name="DasSarma P."/>
            <person name="Anton B.P."/>
            <person name="DasSarma S.L."/>
            <person name="Martinez F.L."/>
            <person name="Guzman D."/>
            <person name="Roberts R.J."/>
            <person name="DasSarma S."/>
        </authorList>
    </citation>
    <scope>NUCLEOTIDE SEQUENCE [LARGE SCALE GENOMIC DNA]</scope>
    <source>
        <strain evidence="8">BOL5-4</strain>
    </source>
</reference>
<feature type="compositionally biased region" description="Basic and acidic residues" evidence="5">
    <location>
        <begin position="55"/>
        <end position="127"/>
    </location>
</feature>
<dbReference type="EMBL" id="CP040330">
    <property type="protein sequence ID" value="QCS44150.1"/>
    <property type="molecule type" value="Genomic_DNA"/>
</dbReference>
<proteinExistence type="inferred from homology"/>
<dbReference type="AlphaFoldDB" id="A0A4P8WKY5"/>
<dbReference type="GO" id="GO:0030488">
    <property type="term" value="P:tRNA methylation"/>
    <property type="evidence" value="ECO:0007669"/>
    <property type="project" value="TreeGrafter"/>
</dbReference>
<sequence>MTDEDAPEPSADDALEPAVDEVLERAEADAPLAAIVAKDRAETAIESLRAEGVYDETRRVREARGERDREDATATRAEGDREDATATRAEGDREDATATRAEGDREDATATRAEGDREDATATRAEGDREDDPDSVALPVTEPPTETRVLEVVRQLEPEPRNPDLEDLLADRGWSEADLESVPGSWAVIGSVILVTVPEGCPDEAELGEALLELHGEADSVLADDGIANDGPAGTYREPRTRLIAGQQDTETIHTEHGTRYGLDPATVMFSPGNQAERARMGDIGSDDEHVFDMFAGIGYFTLPMARAGARVTATEINPTAFRYLLENAVLNDVGDRVDAYMTDCRDLAGEIEADRVVMGYYGSSDGSSDEDESPDHGARTDEAHDFLDDALAALVPGGVVHYHEATPEPRLWDRPLERLEAAGTAAGRELEVLEKRRVKSHSAGVAHVVVDARFE</sequence>
<gene>
    <name evidence="4" type="primary">taw2</name>
    <name evidence="7" type="ORF">FEJ81_18065</name>
</gene>
<comment type="catalytic activity">
    <reaction evidence="4">
        <text>4-demethylwyosine(37) in tRNA(Phe) + S-adenosyl-L-methionine = 4-demethyl-7-[(3S)-3-amino-3-carboxypropyl]wyosine(37) in tRNA(Phe) + S-methyl-5'-thioadenosine + H(+)</text>
        <dbReference type="Rhea" id="RHEA:36355"/>
        <dbReference type="Rhea" id="RHEA-COMP:10164"/>
        <dbReference type="Rhea" id="RHEA-COMP:10378"/>
        <dbReference type="ChEBI" id="CHEBI:15378"/>
        <dbReference type="ChEBI" id="CHEBI:17509"/>
        <dbReference type="ChEBI" id="CHEBI:59789"/>
        <dbReference type="ChEBI" id="CHEBI:64315"/>
        <dbReference type="ChEBI" id="CHEBI:73550"/>
        <dbReference type="EC" id="2.5.1.114"/>
    </reaction>
</comment>
<evidence type="ECO:0000256" key="5">
    <source>
        <dbReference type="SAM" id="MobiDB-lite"/>
    </source>
</evidence>
<comment type="similarity">
    <text evidence="4">Belongs to the class I-like SAM-binding methyltransferase superfamily. TRM5/TYW2 family.</text>
</comment>
<accession>A0A4P8WKY5</accession>
<keyword evidence="7" id="KW-0489">Methyltransferase</keyword>
<dbReference type="Pfam" id="PF25133">
    <property type="entry name" value="TYW2_N_2"/>
    <property type="match status" value="1"/>
</dbReference>
<dbReference type="Gene3D" id="3.30.300.110">
    <property type="entry name" value="Met-10+ protein-like domains"/>
    <property type="match status" value="1"/>
</dbReference>
<dbReference type="GO" id="GO:0102522">
    <property type="term" value="F:tRNA 4-demethylwyosine alpha-amino-alpha-carboxypropyltransferase activity"/>
    <property type="evidence" value="ECO:0007669"/>
    <property type="project" value="UniProtKB-EC"/>
</dbReference>
<dbReference type="PANTHER" id="PTHR23245">
    <property type="entry name" value="TRNA METHYLTRANSFERASE"/>
    <property type="match status" value="1"/>
</dbReference>
<dbReference type="HAMAP" id="MF_01922">
    <property type="entry name" value="TYW2_archaea"/>
    <property type="match status" value="1"/>
</dbReference>
<feature type="domain" description="SAM-dependent methyltransferase TRM5/TYW2-type" evidence="6">
    <location>
        <begin position="186"/>
        <end position="456"/>
    </location>
</feature>
<dbReference type="GO" id="GO:0008175">
    <property type="term" value="F:tRNA methyltransferase activity"/>
    <property type="evidence" value="ECO:0007669"/>
    <property type="project" value="TreeGrafter"/>
</dbReference>
<keyword evidence="3 4" id="KW-0819">tRNA processing</keyword>
<dbReference type="SUPFAM" id="SSF53335">
    <property type="entry name" value="S-adenosyl-L-methionine-dependent methyltransferases"/>
    <property type="match status" value="1"/>
</dbReference>
<comment type="caution">
    <text evidence="4">Lacks conserved residue(s) required for the propagation of feature annotation.</text>
</comment>
<organism evidence="7 8">
    <name type="scientific">Natrinema versiforme</name>
    <dbReference type="NCBI Taxonomy" id="88724"/>
    <lineage>
        <taxon>Archaea</taxon>
        <taxon>Methanobacteriati</taxon>
        <taxon>Methanobacteriota</taxon>
        <taxon>Stenosarchaea group</taxon>
        <taxon>Halobacteria</taxon>
        <taxon>Halobacteriales</taxon>
        <taxon>Natrialbaceae</taxon>
        <taxon>Natrinema</taxon>
    </lineage>
</organism>
<comment type="function">
    <text evidence="4">S-adenosyl-L-methionine-dependent transferase that acts as a component of the wyosine derivatives biosynthesis pathway. Catalyzes the transfer of the alpha-amino-alpha-carboxypropyl (acp) group from S-adenosyl-L-methionine to 4-demethylwyosine (imG-14), forming 7-aminocarboxypropyl-demethylwyosine (wybutosine-86) at position 37 of tRNA(Phe).</text>
</comment>
<evidence type="ECO:0000313" key="8">
    <source>
        <dbReference type="Proteomes" id="UP000302218"/>
    </source>
</evidence>
<evidence type="ECO:0000256" key="2">
    <source>
        <dbReference type="ARBA" id="ARBA00022691"/>
    </source>
</evidence>
<dbReference type="InterPro" id="IPR030382">
    <property type="entry name" value="MeTrfase_TRM5/TYW2"/>
</dbReference>
<feature type="binding site" evidence="4">
    <location>
        <position position="271"/>
    </location>
    <ligand>
        <name>S-adenosyl-L-methionine</name>
        <dbReference type="ChEBI" id="CHEBI:59789"/>
    </ligand>
</feature>
<dbReference type="EC" id="2.5.1.114" evidence="4"/>
<evidence type="ECO:0000256" key="1">
    <source>
        <dbReference type="ARBA" id="ARBA00022679"/>
    </source>
</evidence>
<dbReference type="Proteomes" id="UP000302218">
    <property type="component" value="Chromosome"/>
</dbReference>
<keyword evidence="1 4" id="KW-0808">Transferase</keyword>
<dbReference type="InterPro" id="IPR030867">
    <property type="entry name" value="TYW2_archaea"/>
</dbReference>
<evidence type="ECO:0000259" key="6">
    <source>
        <dbReference type="PROSITE" id="PS51684"/>
    </source>
</evidence>
<dbReference type="InterPro" id="IPR056744">
    <property type="entry name" value="TRM5/TYW2-like_N"/>
</dbReference>
<protein>
    <recommendedName>
        <fullName evidence="4">tRNA(Phe) (4-demethylwyosine(37)-C(7)) aminocarboxypropyltransferase</fullName>
        <ecNumber evidence="4">2.5.1.114</ecNumber>
    </recommendedName>
    <alternativeName>
        <fullName evidence="4">tRNA wyosine derivatives biosynthesis protein Taw2</fullName>
    </alternativeName>
</protein>
<feature type="region of interest" description="Disordered" evidence="5">
    <location>
        <begin position="363"/>
        <end position="382"/>
    </location>
</feature>
<feature type="binding site" evidence="4">
    <location>
        <position position="278"/>
    </location>
    <ligand>
        <name>S-adenosyl-L-methionine</name>
        <dbReference type="ChEBI" id="CHEBI:59789"/>
    </ligand>
</feature>
<keyword evidence="2 4" id="KW-0949">S-adenosyl-L-methionine</keyword>
<dbReference type="GeneID" id="40267221"/>
<dbReference type="RefSeq" id="WP_138246596.1">
    <property type="nucleotide sequence ID" value="NZ_CP040330.1"/>
</dbReference>
<evidence type="ECO:0000256" key="3">
    <source>
        <dbReference type="ARBA" id="ARBA00022694"/>
    </source>
</evidence>
<dbReference type="Pfam" id="PF02475">
    <property type="entry name" value="TRM5-TYW2_MTfase"/>
    <property type="match status" value="2"/>
</dbReference>
<dbReference type="PANTHER" id="PTHR23245:SF41">
    <property type="entry name" value="TRNA(PHE) (4-DEMETHYLWYOSINE(37)-C(7)) AMINOCARBOXYPROPYLTRANSFERASE"/>
    <property type="match status" value="1"/>
</dbReference>
<name>A0A4P8WKY5_9EURY</name>
<keyword evidence="4" id="KW-0963">Cytoplasm</keyword>
<dbReference type="CDD" id="cd02440">
    <property type="entry name" value="AdoMet_MTases"/>
    <property type="match status" value="1"/>
</dbReference>
<dbReference type="GO" id="GO:0005737">
    <property type="term" value="C:cytoplasm"/>
    <property type="evidence" value="ECO:0007669"/>
    <property type="project" value="UniProtKB-SubCell"/>
</dbReference>
<dbReference type="OrthoDB" id="8079at2157"/>
<dbReference type="PROSITE" id="PS51684">
    <property type="entry name" value="SAM_MT_TRM5_TYW2"/>
    <property type="match status" value="1"/>
</dbReference>
<evidence type="ECO:0000313" key="7">
    <source>
        <dbReference type="EMBL" id="QCS44150.1"/>
    </source>
</evidence>
<feature type="binding site" evidence="4">
    <location>
        <position position="316"/>
    </location>
    <ligand>
        <name>S-adenosyl-L-methionine</name>
        <dbReference type="ChEBI" id="CHEBI:59789"/>
    </ligand>
</feature>
<dbReference type="Gene3D" id="3.40.50.150">
    <property type="entry name" value="Vaccinia Virus protein VP39"/>
    <property type="match status" value="1"/>
</dbReference>
<feature type="region of interest" description="Disordered" evidence="5">
    <location>
        <begin position="50"/>
        <end position="141"/>
    </location>
</feature>
<dbReference type="KEGG" id="nvr:FEJ81_18065"/>